<evidence type="ECO:0000256" key="1">
    <source>
        <dbReference type="SAM" id="MobiDB-lite"/>
    </source>
</evidence>
<feature type="signal peptide" evidence="2">
    <location>
        <begin position="1"/>
        <end position="19"/>
    </location>
</feature>
<dbReference type="Pfam" id="PF03392">
    <property type="entry name" value="OS-D"/>
    <property type="match status" value="1"/>
</dbReference>
<dbReference type="PANTHER" id="PTHR11257">
    <property type="entry name" value="CHEMOSENSORY PROTEIN-RELATED"/>
    <property type="match status" value="1"/>
</dbReference>
<comment type="caution">
    <text evidence="3">The sequence shown here is derived from an EMBL/GenBank/DDBJ whole genome shotgun (WGS) entry which is preliminary data.</text>
</comment>
<dbReference type="EMBL" id="VYZN01000009">
    <property type="protein sequence ID" value="KAE9542965.1"/>
    <property type="molecule type" value="Genomic_DNA"/>
</dbReference>
<proteinExistence type="predicted"/>
<dbReference type="PANTHER" id="PTHR11257:SF12">
    <property type="entry name" value="EJACULATORY BULB-SPECIFIC PROTEIN 3-RELATED"/>
    <property type="match status" value="1"/>
</dbReference>
<dbReference type="InterPro" id="IPR005055">
    <property type="entry name" value="A10/PebIII"/>
</dbReference>
<protein>
    <submittedName>
        <fullName evidence="3">Uncharacterized protein</fullName>
    </submittedName>
</protein>
<dbReference type="AlphaFoldDB" id="A0A6G0U1J3"/>
<feature type="region of interest" description="Disordered" evidence="1">
    <location>
        <begin position="142"/>
        <end position="290"/>
    </location>
</feature>
<evidence type="ECO:0000313" key="3">
    <source>
        <dbReference type="EMBL" id="KAE9542965.1"/>
    </source>
</evidence>
<name>A0A6G0U1J3_APHGL</name>
<dbReference type="InterPro" id="IPR036682">
    <property type="entry name" value="OS_D_A10/PebIII_sf"/>
</dbReference>
<organism evidence="3 4">
    <name type="scientific">Aphis glycines</name>
    <name type="common">Soybean aphid</name>
    <dbReference type="NCBI Taxonomy" id="307491"/>
    <lineage>
        <taxon>Eukaryota</taxon>
        <taxon>Metazoa</taxon>
        <taxon>Ecdysozoa</taxon>
        <taxon>Arthropoda</taxon>
        <taxon>Hexapoda</taxon>
        <taxon>Insecta</taxon>
        <taxon>Pterygota</taxon>
        <taxon>Neoptera</taxon>
        <taxon>Paraneoptera</taxon>
        <taxon>Hemiptera</taxon>
        <taxon>Sternorrhyncha</taxon>
        <taxon>Aphidomorpha</taxon>
        <taxon>Aphidoidea</taxon>
        <taxon>Aphididae</taxon>
        <taxon>Aphidini</taxon>
        <taxon>Aphis</taxon>
        <taxon>Aphis</taxon>
    </lineage>
</organism>
<feature type="compositionally biased region" description="Low complexity" evidence="1">
    <location>
        <begin position="143"/>
        <end position="286"/>
    </location>
</feature>
<sequence>MFKLVFTTIILGFVSTVQCGPMPQYLIDGGQNQRQDVQNHAIDRFTTRLVGNSKIRENYLNCFLDDGPCSPEANNIKPGMVPDAIQNECAHCTELQKRVIEKMMCYLNNHQPDILREVAAKFDPSGEYMKQFINNLERNGNEQFLNPNLFQNQPQPNPNQSQQNPNQPQSNPNQSQSNPNQPQSNSNQPHLHQNQPQSNPNQPHLHQNQPQFNPNQPQLNPNQPQSNPNQQHLHQNQPQSNLNQPHLHQHQTQQNPNQPHQHQHQQQQQPKQNQYQPQQYQNQPQQHQHEQLKATEFSYHVLQLSALLLFEMP</sequence>
<keyword evidence="2" id="KW-0732">Signal</keyword>
<accession>A0A6G0U1J3</accession>
<evidence type="ECO:0000256" key="2">
    <source>
        <dbReference type="SAM" id="SignalP"/>
    </source>
</evidence>
<reference evidence="3 4" key="1">
    <citation type="submission" date="2019-08" db="EMBL/GenBank/DDBJ databases">
        <title>The genome of the soybean aphid Biotype 1, its phylome, world population structure and adaptation to the North American continent.</title>
        <authorList>
            <person name="Giordano R."/>
            <person name="Donthu R.K."/>
            <person name="Hernandez A.G."/>
            <person name="Wright C.L."/>
            <person name="Zimin A.V."/>
        </authorList>
    </citation>
    <scope>NUCLEOTIDE SEQUENCE [LARGE SCALE GENOMIC DNA]</scope>
    <source>
        <tissue evidence="3">Whole aphids</tissue>
    </source>
</reference>
<dbReference type="SUPFAM" id="SSF100910">
    <property type="entry name" value="Chemosensory protein Csp2"/>
    <property type="match status" value="1"/>
</dbReference>
<dbReference type="OrthoDB" id="6625994at2759"/>
<keyword evidence="4" id="KW-1185">Reference proteome</keyword>
<gene>
    <name evidence="3" type="ORF">AGLY_002876</name>
</gene>
<dbReference type="Proteomes" id="UP000475862">
    <property type="component" value="Unassembled WGS sequence"/>
</dbReference>
<feature type="chain" id="PRO_5026170832" evidence="2">
    <location>
        <begin position="20"/>
        <end position="313"/>
    </location>
</feature>
<dbReference type="Gene3D" id="1.10.2080.10">
    <property type="entry name" value="Insect odorant-binding protein A10/Ejaculatory bulb-specific protein 3"/>
    <property type="match status" value="1"/>
</dbReference>
<evidence type="ECO:0000313" key="4">
    <source>
        <dbReference type="Proteomes" id="UP000475862"/>
    </source>
</evidence>